<dbReference type="PANTHER" id="PTHR10438">
    <property type="entry name" value="THIOREDOXIN"/>
    <property type="match status" value="1"/>
</dbReference>
<dbReference type="PANTHER" id="PTHR10438:SF433">
    <property type="entry name" value="THIOREDOXIN-LIKE PROTEIN CXXS1"/>
    <property type="match status" value="1"/>
</dbReference>
<proteinExistence type="predicted"/>
<dbReference type="EMBL" id="JADGMS010000011">
    <property type="protein sequence ID" value="KAF9672940.1"/>
    <property type="molecule type" value="Genomic_DNA"/>
</dbReference>
<dbReference type="InterPro" id="IPR013766">
    <property type="entry name" value="Thioredoxin_domain"/>
</dbReference>
<gene>
    <name evidence="2" type="ORF">SADUNF_Sadunf11G0096600</name>
</gene>
<evidence type="ECO:0000313" key="3">
    <source>
        <dbReference type="Proteomes" id="UP000657918"/>
    </source>
</evidence>
<evidence type="ECO:0000313" key="2">
    <source>
        <dbReference type="EMBL" id="KAF9672940.1"/>
    </source>
</evidence>
<organism evidence="2 3">
    <name type="scientific">Salix dunnii</name>
    <dbReference type="NCBI Taxonomy" id="1413687"/>
    <lineage>
        <taxon>Eukaryota</taxon>
        <taxon>Viridiplantae</taxon>
        <taxon>Streptophyta</taxon>
        <taxon>Embryophyta</taxon>
        <taxon>Tracheophyta</taxon>
        <taxon>Spermatophyta</taxon>
        <taxon>Magnoliopsida</taxon>
        <taxon>eudicotyledons</taxon>
        <taxon>Gunneridae</taxon>
        <taxon>Pentapetalae</taxon>
        <taxon>rosids</taxon>
        <taxon>fabids</taxon>
        <taxon>Malpighiales</taxon>
        <taxon>Salicaceae</taxon>
        <taxon>Saliceae</taxon>
        <taxon>Salix</taxon>
    </lineage>
</organism>
<comment type="caution">
    <text evidence="2">The sequence shown here is derived from an EMBL/GenBank/DDBJ whole genome shotgun (WGS) entry which is preliminary data.</text>
</comment>
<dbReference type="Pfam" id="PF00085">
    <property type="entry name" value="Thioredoxin"/>
    <property type="match status" value="1"/>
</dbReference>
<accession>A0A835JTZ0</accession>
<evidence type="ECO:0000259" key="1">
    <source>
        <dbReference type="Pfam" id="PF00085"/>
    </source>
</evidence>
<dbReference type="InterPro" id="IPR050620">
    <property type="entry name" value="Thioredoxin_H-type-like"/>
</dbReference>
<dbReference type="AlphaFoldDB" id="A0A835JTZ0"/>
<dbReference type="Gene3D" id="3.40.30.10">
    <property type="entry name" value="Glutaredoxin"/>
    <property type="match status" value="1"/>
</dbReference>
<dbReference type="OrthoDB" id="10263751at2759"/>
<protein>
    <recommendedName>
        <fullName evidence="1">Thioredoxin domain-containing protein</fullName>
    </recommendedName>
</protein>
<dbReference type="SUPFAM" id="SSF52833">
    <property type="entry name" value="Thioredoxin-like"/>
    <property type="match status" value="1"/>
</dbReference>
<sequence length="132" mass="14609">MAGHAKAKKSRVVRIDSEESWDFFIKQATDKDCPVVVHFTASWCTPSVVMNSFFEEIALSYKDLLFLSVDVDEVQGVGTRMKITAMPTFLLMRGGAEVDKLVGANPGETRKRIGDFVHTIRRCKAASSAVPL</sequence>
<keyword evidence="3" id="KW-1185">Reference proteome</keyword>
<reference evidence="2 3" key="1">
    <citation type="submission" date="2020-10" db="EMBL/GenBank/DDBJ databases">
        <title>Plant Genome Project.</title>
        <authorList>
            <person name="Zhang R.-G."/>
        </authorList>
    </citation>
    <scope>NUCLEOTIDE SEQUENCE [LARGE SCALE GENOMIC DNA]</scope>
    <source>
        <strain evidence="2">FAFU-HL-1</strain>
        <tissue evidence="2">Leaf</tissue>
    </source>
</reference>
<feature type="domain" description="Thioredoxin" evidence="1">
    <location>
        <begin position="17"/>
        <end position="108"/>
    </location>
</feature>
<dbReference type="Proteomes" id="UP000657918">
    <property type="component" value="Chromosome 11"/>
</dbReference>
<dbReference type="InterPro" id="IPR036249">
    <property type="entry name" value="Thioredoxin-like_sf"/>
</dbReference>
<dbReference type="CDD" id="cd02947">
    <property type="entry name" value="TRX_family"/>
    <property type="match status" value="1"/>
</dbReference>
<name>A0A835JTZ0_9ROSI</name>